<keyword evidence="6" id="KW-0472">Membrane</keyword>
<feature type="transmembrane region" description="Helical" evidence="6">
    <location>
        <begin position="217"/>
        <end position="239"/>
    </location>
</feature>
<proteinExistence type="predicted"/>
<feature type="transmembrane region" description="Helical" evidence="6">
    <location>
        <begin position="285"/>
        <end position="311"/>
    </location>
</feature>
<evidence type="ECO:0000256" key="5">
    <source>
        <dbReference type="ARBA" id="ARBA00023014"/>
    </source>
</evidence>
<dbReference type="Gene3D" id="1.20.950.20">
    <property type="entry name" value="Transmembrane di-heme cytochromes, Chain C"/>
    <property type="match status" value="1"/>
</dbReference>
<evidence type="ECO:0000256" key="4">
    <source>
        <dbReference type="ARBA" id="ARBA00023004"/>
    </source>
</evidence>
<accession>A0A3D8P5Q9</accession>
<dbReference type="Proteomes" id="UP000256329">
    <property type="component" value="Unassembled WGS sequence"/>
</dbReference>
<keyword evidence="2" id="KW-0479">Metal-binding</keyword>
<evidence type="ECO:0000313" key="9">
    <source>
        <dbReference type="Proteomes" id="UP000256329"/>
    </source>
</evidence>
<feature type="transmembrane region" description="Helical" evidence="6">
    <location>
        <begin position="317"/>
        <end position="336"/>
    </location>
</feature>
<dbReference type="RefSeq" id="WP_115792401.1">
    <property type="nucleotide sequence ID" value="NZ_QSLN01000004.1"/>
</dbReference>
<feature type="transmembrane region" description="Helical" evidence="6">
    <location>
        <begin position="251"/>
        <end position="273"/>
    </location>
</feature>
<dbReference type="InterPro" id="IPR051460">
    <property type="entry name" value="HdrC_iron-sulfur_subunit"/>
</dbReference>
<dbReference type="PANTHER" id="PTHR43255:SF1">
    <property type="entry name" value="IRON-SULFUR-BINDING OXIDOREDUCTASE FADF-RELATED"/>
    <property type="match status" value="1"/>
</dbReference>
<evidence type="ECO:0000313" key="8">
    <source>
        <dbReference type="EMBL" id="RDV83642.1"/>
    </source>
</evidence>
<dbReference type="GO" id="GO:0046872">
    <property type="term" value="F:metal ion binding"/>
    <property type="evidence" value="ECO:0007669"/>
    <property type="project" value="UniProtKB-KW"/>
</dbReference>
<dbReference type="EMBL" id="QSLN01000004">
    <property type="protein sequence ID" value="RDV83642.1"/>
    <property type="molecule type" value="Genomic_DNA"/>
</dbReference>
<keyword evidence="1" id="KW-0004">4Fe-4S</keyword>
<dbReference type="SUPFAM" id="SSF103501">
    <property type="entry name" value="Respiratory nitrate reductase 1 gamma chain"/>
    <property type="match status" value="1"/>
</dbReference>
<dbReference type="InterPro" id="IPR009051">
    <property type="entry name" value="Helical_ferredxn"/>
</dbReference>
<dbReference type="OrthoDB" id="9794954at2"/>
<evidence type="ECO:0000256" key="6">
    <source>
        <dbReference type="SAM" id="Phobius"/>
    </source>
</evidence>
<dbReference type="InterPro" id="IPR036197">
    <property type="entry name" value="NarG-like_sf"/>
</dbReference>
<dbReference type="SUPFAM" id="SSF46548">
    <property type="entry name" value="alpha-helical ferredoxin"/>
    <property type="match status" value="1"/>
</dbReference>
<dbReference type="Gene3D" id="1.10.1060.10">
    <property type="entry name" value="Alpha-helical ferredoxin"/>
    <property type="match status" value="1"/>
</dbReference>
<keyword evidence="3" id="KW-0560">Oxidoreductase</keyword>
<feature type="transmembrane region" description="Helical" evidence="6">
    <location>
        <begin position="153"/>
        <end position="174"/>
    </location>
</feature>
<organism evidence="8 9">
    <name type="scientific">Ammonifex thiophilus</name>
    <dbReference type="NCBI Taxonomy" id="444093"/>
    <lineage>
        <taxon>Bacteria</taxon>
        <taxon>Bacillati</taxon>
        <taxon>Bacillota</taxon>
        <taxon>Clostridia</taxon>
        <taxon>Thermoanaerobacterales</taxon>
        <taxon>Thermoanaerobacteraceae</taxon>
        <taxon>Ammonifex</taxon>
    </lineage>
</organism>
<dbReference type="GO" id="GO:0016491">
    <property type="term" value="F:oxidoreductase activity"/>
    <property type="evidence" value="ECO:0007669"/>
    <property type="project" value="UniProtKB-KW"/>
</dbReference>
<dbReference type="AlphaFoldDB" id="A0A3D8P5Q9"/>
<comment type="caution">
    <text evidence="8">The sequence shown here is derived from an EMBL/GenBank/DDBJ whole genome shotgun (WGS) entry which is preliminary data.</text>
</comment>
<name>A0A3D8P5Q9_9THEO</name>
<keyword evidence="9" id="KW-1185">Reference proteome</keyword>
<dbReference type="GO" id="GO:0051539">
    <property type="term" value="F:4 iron, 4 sulfur cluster binding"/>
    <property type="evidence" value="ECO:0007669"/>
    <property type="project" value="UniProtKB-KW"/>
</dbReference>
<keyword evidence="5" id="KW-0411">Iron-sulfur</keyword>
<feature type="transmembrane region" description="Helical" evidence="6">
    <location>
        <begin position="114"/>
        <end position="133"/>
    </location>
</feature>
<protein>
    <submittedName>
        <fullName evidence="8">4Fe-4S dicluster domain-containing protein</fullName>
    </submittedName>
</protein>
<keyword evidence="6" id="KW-0812">Transmembrane</keyword>
<dbReference type="InterPro" id="IPR017896">
    <property type="entry name" value="4Fe4S_Fe-S-bd"/>
</dbReference>
<keyword evidence="4" id="KW-0408">Iron</keyword>
<evidence type="ECO:0000256" key="2">
    <source>
        <dbReference type="ARBA" id="ARBA00022723"/>
    </source>
</evidence>
<dbReference type="PANTHER" id="PTHR43255">
    <property type="entry name" value="IRON-SULFUR-BINDING OXIDOREDUCTASE FADF-RELATED-RELATED"/>
    <property type="match status" value="1"/>
</dbReference>
<evidence type="ECO:0000259" key="7">
    <source>
        <dbReference type="Pfam" id="PF13183"/>
    </source>
</evidence>
<dbReference type="Pfam" id="PF13183">
    <property type="entry name" value="Fer4_8"/>
    <property type="match status" value="1"/>
</dbReference>
<dbReference type="GO" id="GO:0005886">
    <property type="term" value="C:plasma membrane"/>
    <property type="evidence" value="ECO:0007669"/>
    <property type="project" value="TreeGrafter"/>
</dbReference>
<sequence length="368" mass="41747">MSLEAQPEFLAEELVRWGALRGKACFNCGNCSAICPLAETNPFYPRQVIRYTQLGATKKILGSPAIWLCYHCGECTTMCPRQADPGEVVMSLRRWAIAQYDWTGLGKILYRSPWLSLVFYLAAAALAGLVFYFFHGPLDMEKVRLHLFLPTHLIDVCGLSLGALVLFTLGINLYRMNSWYRSEYGSLPLDVRELLRTFWEEVVIQRRYQKCEDKSKWMMHASMVNGFLLLFLTTALAFLLNPEGDPEKLPLAVRLLGTVGGFSLVFGALVANWRRFTGKEVYNHFTDWIFLELVLLAGLTGLALELLVALNLPMASYLLYALHLIVVFLLILTAPYSKFAHALYRFLAVYAFRLEKREQATSEVAKVS</sequence>
<evidence type="ECO:0000256" key="3">
    <source>
        <dbReference type="ARBA" id="ARBA00023002"/>
    </source>
</evidence>
<keyword evidence="6" id="KW-1133">Transmembrane helix</keyword>
<gene>
    <name evidence="8" type="ORF">DXX99_04920</name>
</gene>
<feature type="domain" description="4Fe-4S ferredoxin-type" evidence="7">
    <location>
        <begin position="23"/>
        <end position="81"/>
    </location>
</feature>
<reference evidence="8 9" key="1">
    <citation type="submission" date="2018-08" db="EMBL/GenBank/DDBJ databases">
        <title>Form III RuBisCO-mediated autotrophy in Thermodesulfobium bacteria.</title>
        <authorList>
            <person name="Toshchakov S.V."/>
            <person name="Kublanov I.V."/>
            <person name="Frolov E."/>
            <person name="Bonch-Osmolovskaya E.A."/>
            <person name="Tourova T.P."/>
            <person name="Chernych N.A."/>
            <person name="Lebedinsky A.V."/>
        </authorList>
    </citation>
    <scope>NUCLEOTIDE SEQUENCE [LARGE SCALE GENOMIC DNA]</scope>
    <source>
        <strain evidence="8 9">SR</strain>
    </source>
</reference>
<dbReference type="PROSITE" id="PS00198">
    <property type="entry name" value="4FE4S_FER_1"/>
    <property type="match status" value="1"/>
</dbReference>
<evidence type="ECO:0000256" key="1">
    <source>
        <dbReference type="ARBA" id="ARBA00022485"/>
    </source>
</evidence>
<dbReference type="InterPro" id="IPR017900">
    <property type="entry name" value="4Fe4S_Fe_S_CS"/>
</dbReference>